<gene>
    <name evidence="2" type="ORF">SAMN05216266_11042</name>
</gene>
<dbReference type="STRING" id="490629.SAMN05216266_11042"/>
<sequence length="188" mass="20735">MNATVAVALITSLSTLAAAALTGMVSAWSNGRQLRHQRLLAREQQAEERGAQRRELRREAYQQFLSQADAAYRVLDEGWLAAPFAGSSRWEAGFTARRGLDEAYIRVQLEGPDRVAAEGANVVRSIGDEFRTHRRVLDANPGTQDCAAELDRAARADVLRARFRTSKDFVAAARDSLGDEPPRELPEA</sequence>
<dbReference type="EMBL" id="FOKG01000010">
    <property type="protein sequence ID" value="SFB40055.1"/>
    <property type="molecule type" value="Genomic_DNA"/>
</dbReference>
<evidence type="ECO:0008006" key="4">
    <source>
        <dbReference type="Google" id="ProtNLM"/>
    </source>
</evidence>
<dbReference type="Proteomes" id="UP000243799">
    <property type="component" value="Unassembled WGS sequence"/>
</dbReference>
<dbReference type="RefSeq" id="WP_091674329.1">
    <property type="nucleotide sequence ID" value="NZ_FOKG01000010.1"/>
</dbReference>
<protein>
    <recommendedName>
        <fullName evidence="4">Secreted protein</fullName>
    </recommendedName>
</protein>
<dbReference type="AlphaFoldDB" id="A0A1I1APT3"/>
<evidence type="ECO:0000256" key="1">
    <source>
        <dbReference type="SAM" id="SignalP"/>
    </source>
</evidence>
<accession>A0A1I1APT3</accession>
<evidence type="ECO:0000313" key="3">
    <source>
        <dbReference type="Proteomes" id="UP000243799"/>
    </source>
</evidence>
<organism evidence="2 3">
    <name type="scientific">Amycolatopsis marina</name>
    <dbReference type="NCBI Taxonomy" id="490629"/>
    <lineage>
        <taxon>Bacteria</taxon>
        <taxon>Bacillati</taxon>
        <taxon>Actinomycetota</taxon>
        <taxon>Actinomycetes</taxon>
        <taxon>Pseudonocardiales</taxon>
        <taxon>Pseudonocardiaceae</taxon>
        <taxon>Amycolatopsis</taxon>
    </lineage>
</organism>
<feature type="signal peptide" evidence="1">
    <location>
        <begin position="1"/>
        <end position="17"/>
    </location>
</feature>
<evidence type="ECO:0000313" key="2">
    <source>
        <dbReference type="EMBL" id="SFB40055.1"/>
    </source>
</evidence>
<dbReference type="OrthoDB" id="3405682at2"/>
<proteinExistence type="predicted"/>
<feature type="chain" id="PRO_5039575707" description="Secreted protein" evidence="1">
    <location>
        <begin position="18"/>
        <end position="188"/>
    </location>
</feature>
<keyword evidence="3" id="KW-1185">Reference proteome</keyword>
<reference evidence="3" key="1">
    <citation type="submission" date="2016-10" db="EMBL/GenBank/DDBJ databases">
        <authorList>
            <person name="Varghese N."/>
            <person name="Submissions S."/>
        </authorList>
    </citation>
    <scope>NUCLEOTIDE SEQUENCE [LARGE SCALE GENOMIC DNA]</scope>
    <source>
        <strain evidence="3">CGMCC 4.3568</strain>
    </source>
</reference>
<name>A0A1I1APT3_9PSEU</name>
<keyword evidence="1" id="KW-0732">Signal</keyword>